<dbReference type="EMBL" id="BBMM01000011">
    <property type="protein sequence ID" value="GAL01529.1"/>
    <property type="molecule type" value="Genomic_DNA"/>
</dbReference>
<evidence type="ECO:0000313" key="12">
    <source>
        <dbReference type="Proteomes" id="UP000029647"/>
    </source>
</evidence>
<reference evidence="8 13" key="3">
    <citation type="submission" date="2018-03" db="EMBL/GenBank/DDBJ databases">
        <title>Genomic Encyclopedia of Archaeal and Bacterial Type Strains, Phase II (KMG-II): from individual species to whole genera.</title>
        <authorList>
            <person name="Goeker M."/>
        </authorList>
    </citation>
    <scope>NUCLEOTIDE SEQUENCE [LARGE SCALE GENOMIC DNA]</scope>
    <source>
        <strain evidence="8 13">DSM 22727</strain>
    </source>
</reference>
<dbReference type="PANTHER" id="PTHR10655">
    <property type="entry name" value="LYSOPHOSPHOLIPASE-RELATED"/>
    <property type="match status" value="1"/>
</dbReference>
<dbReference type="OrthoDB" id="9795555at2"/>
<dbReference type="Proteomes" id="UP000029226">
    <property type="component" value="Unassembled WGS sequence"/>
</dbReference>
<dbReference type="Pfam" id="PF02230">
    <property type="entry name" value="Abhydrolase_2"/>
    <property type="match status" value="1"/>
</dbReference>
<dbReference type="InterPro" id="IPR050565">
    <property type="entry name" value="LYPA1-2/EST-like"/>
</dbReference>
<evidence type="ECO:0000313" key="7">
    <source>
        <dbReference type="EMBL" id="KEZ94620.1"/>
    </source>
</evidence>
<dbReference type="SUPFAM" id="SSF53474">
    <property type="entry name" value="alpha/beta-Hydrolases"/>
    <property type="match status" value="1"/>
</dbReference>
<dbReference type="RefSeq" id="WP_036579078.1">
    <property type="nucleotide sequence ID" value="NZ_JPJI01000004.1"/>
</dbReference>
<comment type="similarity">
    <text evidence="1">Belongs to the AB hydrolase superfamily. AB hydrolase 2 family.</text>
</comment>
<dbReference type="EMBL" id="PVNA01000006">
    <property type="protein sequence ID" value="PRX12533.1"/>
    <property type="molecule type" value="Genomic_DNA"/>
</dbReference>
<evidence type="ECO:0000313" key="11">
    <source>
        <dbReference type="Proteomes" id="UP000029226"/>
    </source>
</evidence>
<proteinExistence type="inferred from homology"/>
<evidence type="ECO:0000313" key="9">
    <source>
        <dbReference type="Proteomes" id="UP000028531"/>
    </source>
</evidence>
<dbReference type="EC" id="3.1.1.1" evidence="4"/>
<organism evidence="4 10">
    <name type="scientific">Nonlabens ulvanivorans</name>
    <name type="common">Persicivirga ulvanivorans</name>
    <dbReference type="NCBI Taxonomy" id="906888"/>
    <lineage>
        <taxon>Bacteria</taxon>
        <taxon>Pseudomonadati</taxon>
        <taxon>Bacteroidota</taxon>
        <taxon>Flavobacteriia</taxon>
        <taxon>Flavobacteriales</taxon>
        <taxon>Flavobacteriaceae</taxon>
        <taxon>Nonlabens</taxon>
    </lineage>
</organism>
<protein>
    <submittedName>
        <fullName evidence="7 8">Phospholipase</fullName>
    </submittedName>
    <submittedName>
        <fullName evidence="4">Serine esterase</fullName>
        <ecNumber evidence="4">3.1.1.1</ecNumber>
    </submittedName>
</protein>
<dbReference type="AlphaFoldDB" id="A0A081DEK9"/>
<dbReference type="EMBL" id="BBLG01000008">
    <property type="protein sequence ID" value="GAK77355.1"/>
    <property type="molecule type" value="Genomic_DNA"/>
</dbReference>
<dbReference type="InterPro" id="IPR029058">
    <property type="entry name" value="AB_hydrolase_fold"/>
</dbReference>
<evidence type="ECO:0000313" key="8">
    <source>
        <dbReference type="EMBL" id="PRX12533.1"/>
    </source>
</evidence>
<reference evidence="7 9" key="2">
    <citation type="submission" date="2014-07" db="EMBL/GenBank/DDBJ databases">
        <title>Draft genome sequence of Nonlabens ulvanivorans, an ulvan degrading bacterium.</title>
        <authorList>
            <person name="Kopel M."/>
            <person name="Helbert W."/>
            <person name="Henrissat B."/>
            <person name="Doniger T."/>
            <person name="Banin E."/>
        </authorList>
    </citation>
    <scope>NUCLEOTIDE SEQUENCE [LARGE SCALE GENOMIC DNA]</scope>
    <source>
        <strain evidence="7 9">PLR</strain>
    </source>
</reference>
<evidence type="ECO:0000313" key="10">
    <source>
        <dbReference type="Proteomes" id="UP000028980"/>
    </source>
</evidence>
<dbReference type="Proteomes" id="UP000029647">
    <property type="component" value="Unassembled WGS sequence"/>
</dbReference>
<keyword evidence="2 4" id="KW-0378">Hydrolase</keyword>
<evidence type="ECO:0000313" key="6">
    <source>
        <dbReference type="EMBL" id="GAL76374.1"/>
    </source>
</evidence>
<evidence type="ECO:0000313" key="13">
    <source>
        <dbReference type="Proteomes" id="UP000239997"/>
    </source>
</evidence>
<dbReference type="Gene3D" id="3.40.50.1820">
    <property type="entry name" value="alpha/beta hydrolase"/>
    <property type="match status" value="1"/>
</dbReference>
<dbReference type="EMBL" id="JPJI01000004">
    <property type="protein sequence ID" value="KEZ94620.1"/>
    <property type="molecule type" value="Genomic_DNA"/>
</dbReference>
<sequence>MKTFTDLSLKHVIRPANKENAPLLLLLHGYGSNEEDLFSFAPEISQDFFIVSARAPYNMVPQGAAWYAINFDATGGKFSDVNQAKESMALLLKFIEELKAHYPISKDKINILGFSQGAILSYGLSLSHPALFNKVVCMSGYLNEEMIEQPEDLESRFRESENQPSYFISHGTVDQVVPYAWAKLAPDFLKKLNIDHVFKDYPIGHGVARDNFYDMKEWLERDL</sequence>
<dbReference type="Proteomes" id="UP000239997">
    <property type="component" value="Unassembled WGS sequence"/>
</dbReference>
<dbReference type="Proteomes" id="UP000028980">
    <property type="component" value="Unassembled WGS sequence"/>
</dbReference>
<reference evidence="10 11" key="1">
    <citation type="journal article" date="2014" name="Genome Announc.">
        <title>Draft Genome Sequences of Marine Flavobacterium Nonlabens Strains NR17, NR24, NR27, NR32, NR33, and Ara13.</title>
        <authorList>
            <person name="Nakanishi M."/>
            <person name="Meirelles P."/>
            <person name="Suzuki R."/>
            <person name="Takatani N."/>
            <person name="Mino S."/>
            <person name="Suda W."/>
            <person name="Oshima K."/>
            <person name="Hattori M."/>
            <person name="Ohkuma M."/>
            <person name="Hosokawa M."/>
            <person name="Miyashita K."/>
            <person name="Thompson F.L."/>
            <person name="Niwa A."/>
            <person name="Sawabe T."/>
            <person name="Sawabe T."/>
        </authorList>
    </citation>
    <scope>NUCLEOTIDE SEQUENCE [LARGE SCALE GENOMIC DNA]</scope>
    <source>
        <strain evidence="6">JCM 19275</strain>
        <strain evidence="4">JCM 19296</strain>
        <strain evidence="5">JCM 19314</strain>
        <strain evidence="12">JCM19275</strain>
        <strain evidence="10">JCM19296</strain>
        <strain evidence="11">JCM19314</strain>
    </source>
</reference>
<evidence type="ECO:0000259" key="3">
    <source>
        <dbReference type="Pfam" id="PF02230"/>
    </source>
</evidence>
<dbReference type="PANTHER" id="PTHR10655:SF17">
    <property type="entry name" value="LYSOPHOSPHOLIPASE-LIKE PROTEIN 1"/>
    <property type="match status" value="1"/>
</dbReference>
<dbReference type="EMBL" id="BBNT01000010">
    <property type="protein sequence ID" value="GAL76374.1"/>
    <property type="molecule type" value="Genomic_DNA"/>
</dbReference>
<name>A0A081DEK9_NONUL</name>
<dbReference type="Proteomes" id="UP000028531">
    <property type="component" value="Unassembled WGS sequence"/>
</dbReference>
<keyword evidence="13" id="KW-1185">Reference proteome</keyword>
<evidence type="ECO:0000313" key="5">
    <source>
        <dbReference type="EMBL" id="GAL01529.1"/>
    </source>
</evidence>
<accession>A0A081DEK9</accession>
<feature type="domain" description="Phospholipase/carboxylesterase/thioesterase" evidence="3">
    <location>
        <begin position="12"/>
        <end position="220"/>
    </location>
</feature>
<comment type="caution">
    <text evidence="4">The sequence shown here is derived from an EMBL/GenBank/DDBJ whole genome shotgun (WGS) entry which is preliminary data.</text>
</comment>
<evidence type="ECO:0000256" key="1">
    <source>
        <dbReference type="ARBA" id="ARBA00006499"/>
    </source>
</evidence>
<dbReference type="GO" id="GO:0106435">
    <property type="term" value="F:carboxylesterase activity"/>
    <property type="evidence" value="ECO:0007669"/>
    <property type="project" value="UniProtKB-EC"/>
</dbReference>
<evidence type="ECO:0000256" key="2">
    <source>
        <dbReference type="ARBA" id="ARBA00022801"/>
    </source>
</evidence>
<dbReference type="InterPro" id="IPR003140">
    <property type="entry name" value="PLipase/COase/thioEstase"/>
</dbReference>
<evidence type="ECO:0000313" key="4">
    <source>
        <dbReference type="EMBL" id="GAK77355.1"/>
    </source>
</evidence>
<gene>
    <name evidence="7" type="ORF">IL45_00670</name>
    <name evidence="6" type="ORF">JCM19275_783</name>
    <name evidence="4" type="ORF">JCM19296_2962</name>
    <name evidence="5" type="ORF">JCM19314_1312</name>
    <name evidence="8" type="ORF">LY02_02598</name>
</gene>